<dbReference type="Proteomes" id="UP000305233">
    <property type="component" value="Unassembled WGS sequence"/>
</dbReference>
<dbReference type="OrthoDB" id="9809084at2"/>
<evidence type="ECO:0000256" key="3">
    <source>
        <dbReference type="ARBA" id="ARBA00022603"/>
    </source>
</evidence>
<feature type="region of interest" description="Disordered" evidence="7">
    <location>
        <begin position="1"/>
        <end position="23"/>
    </location>
</feature>
<dbReference type="InterPro" id="IPR014777">
    <property type="entry name" value="4pyrrole_Mease_sub1"/>
</dbReference>
<name>A0A4S5E8Y8_9MICC</name>
<dbReference type="PANTHER" id="PTHR46111:SF1">
    <property type="entry name" value="RIBOSOMAL RNA SMALL SUBUNIT METHYLTRANSFERASE I"/>
    <property type="match status" value="1"/>
</dbReference>
<dbReference type="SUPFAM" id="SSF53790">
    <property type="entry name" value="Tetrapyrrole methylase"/>
    <property type="match status" value="1"/>
</dbReference>
<evidence type="ECO:0000256" key="5">
    <source>
        <dbReference type="ARBA" id="ARBA00022691"/>
    </source>
</evidence>
<dbReference type="EMBL" id="SSWH01000002">
    <property type="protein sequence ID" value="THJ68022.1"/>
    <property type="molecule type" value="Genomic_DNA"/>
</dbReference>
<comment type="function">
    <text evidence="6">Catalyzes the 2'-O-methylation of the ribose of cytidine 1402 (C1402) in 16S rRNA.</text>
</comment>
<dbReference type="FunFam" id="3.40.1010.10:FF:000007">
    <property type="entry name" value="Ribosomal RNA small subunit methyltransferase I"/>
    <property type="match status" value="1"/>
</dbReference>
<dbReference type="Gene3D" id="3.40.1010.10">
    <property type="entry name" value="Cobalt-precorrin-4 Transmethylase, Domain 1"/>
    <property type="match status" value="1"/>
</dbReference>
<dbReference type="AlphaFoldDB" id="A0A4S5E8Y8"/>
<keyword evidence="2 6" id="KW-0698">rRNA processing</keyword>
<proteinExistence type="inferred from homology"/>
<evidence type="ECO:0000256" key="7">
    <source>
        <dbReference type="SAM" id="MobiDB-lite"/>
    </source>
</evidence>
<dbReference type="PIRSF" id="PIRSF005917">
    <property type="entry name" value="MTase_YraL"/>
    <property type="match status" value="1"/>
</dbReference>
<keyword evidence="3 6" id="KW-0489">Methyltransferase</keyword>
<keyword evidence="4 6" id="KW-0808">Transferase</keyword>
<evidence type="ECO:0000259" key="8">
    <source>
        <dbReference type="Pfam" id="PF00590"/>
    </source>
</evidence>
<reference evidence="9 10" key="1">
    <citation type="submission" date="2019-04" db="EMBL/GenBank/DDBJ databases">
        <authorList>
            <person name="Liu Q."/>
            <person name="Xin Y.-H."/>
        </authorList>
    </citation>
    <scope>NUCLEOTIDE SEQUENCE [LARGE SCALE GENOMIC DNA]</scope>
    <source>
        <strain evidence="9 10">AM23</strain>
    </source>
</reference>
<comment type="subcellular location">
    <subcellularLocation>
        <location evidence="6">Cytoplasm</location>
    </subcellularLocation>
</comment>
<keyword evidence="1 6" id="KW-0963">Cytoplasm</keyword>
<comment type="catalytic activity">
    <reaction evidence="6">
        <text>cytidine(1402) in 16S rRNA + S-adenosyl-L-methionine = 2'-O-methylcytidine(1402) in 16S rRNA + S-adenosyl-L-homocysteine + H(+)</text>
        <dbReference type="Rhea" id="RHEA:42924"/>
        <dbReference type="Rhea" id="RHEA-COMP:10285"/>
        <dbReference type="Rhea" id="RHEA-COMP:10286"/>
        <dbReference type="ChEBI" id="CHEBI:15378"/>
        <dbReference type="ChEBI" id="CHEBI:57856"/>
        <dbReference type="ChEBI" id="CHEBI:59789"/>
        <dbReference type="ChEBI" id="CHEBI:74495"/>
        <dbReference type="ChEBI" id="CHEBI:82748"/>
        <dbReference type="EC" id="2.1.1.198"/>
    </reaction>
</comment>
<evidence type="ECO:0000313" key="9">
    <source>
        <dbReference type="EMBL" id="THJ68022.1"/>
    </source>
</evidence>
<comment type="caution">
    <text evidence="9">The sequence shown here is derived from an EMBL/GenBank/DDBJ whole genome shotgun (WGS) entry which is preliminary data.</text>
</comment>
<gene>
    <name evidence="6 9" type="primary">rsmI</name>
    <name evidence="9" type="ORF">E8P82_03290</name>
</gene>
<dbReference type="InterPro" id="IPR000878">
    <property type="entry name" value="4pyrrol_Mease"/>
</dbReference>
<evidence type="ECO:0000256" key="1">
    <source>
        <dbReference type="ARBA" id="ARBA00022490"/>
    </source>
</evidence>
<dbReference type="Pfam" id="PF00590">
    <property type="entry name" value="TP_methylase"/>
    <property type="match status" value="1"/>
</dbReference>
<dbReference type="GO" id="GO:0005737">
    <property type="term" value="C:cytoplasm"/>
    <property type="evidence" value="ECO:0007669"/>
    <property type="project" value="UniProtKB-SubCell"/>
</dbReference>
<dbReference type="PANTHER" id="PTHR46111">
    <property type="entry name" value="RIBOSOMAL RNA SMALL SUBUNIT METHYLTRANSFERASE I"/>
    <property type="match status" value="1"/>
</dbReference>
<accession>A0A4S5E8Y8</accession>
<dbReference type="FunFam" id="3.30.950.10:FF:000002">
    <property type="entry name" value="Ribosomal RNA small subunit methyltransferase I"/>
    <property type="match status" value="1"/>
</dbReference>
<comment type="similarity">
    <text evidence="6">Belongs to the methyltransferase superfamily. RsmI family.</text>
</comment>
<dbReference type="CDD" id="cd11648">
    <property type="entry name" value="RsmI"/>
    <property type="match status" value="1"/>
</dbReference>
<sequence length="303" mass="32331">MQSADPQPDSLQPAVTAYRGTAGDGSGRGRVVLAATPIGNMGDATERLIGLLHSADVVAAEDTRRLHRLVQALGVSRTGRIISYHEHNEAERTPELLDLVREGATVLVVTDAGMPAVSDPGYRLVEAAVAEGLDLTTVPGASAVLAALALSALPTDRFCFEGFLPRKAGLRAVRLAELTSERRTMVFFEAPHRLEAMLRSLQQEFGSDRPAAVARELTKVHEQVIRGSLVELLQWAQDGEVRGEIAVVVGGAPDAPLSRPEDHVLEVTALLEDGMRLKDAVAAVSATARVSKRELYAAVIASR</sequence>
<dbReference type="RefSeq" id="WP_136453220.1">
    <property type="nucleotide sequence ID" value="NZ_SSWH01000002.1"/>
</dbReference>
<dbReference type="HAMAP" id="MF_01877">
    <property type="entry name" value="16SrRNA_methyltr_I"/>
    <property type="match status" value="1"/>
</dbReference>
<evidence type="ECO:0000313" key="10">
    <source>
        <dbReference type="Proteomes" id="UP000305233"/>
    </source>
</evidence>
<dbReference type="InterPro" id="IPR035996">
    <property type="entry name" value="4pyrrol_Methylase_sf"/>
</dbReference>
<dbReference type="EC" id="2.1.1.198" evidence="6"/>
<evidence type="ECO:0000256" key="4">
    <source>
        <dbReference type="ARBA" id="ARBA00022679"/>
    </source>
</evidence>
<dbReference type="InterPro" id="IPR014776">
    <property type="entry name" value="4pyrrole_Mease_sub2"/>
</dbReference>
<keyword evidence="5 6" id="KW-0949">S-adenosyl-L-methionine</keyword>
<feature type="domain" description="Tetrapyrrole methylase" evidence="8">
    <location>
        <begin position="31"/>
        <end position="232"/>
    </location>
</feature>
<dbReference type="Gene3D" id="3.30.950.10">
    <property type="entry name" value="Methyltransferase, Cobalt-precorrin-4 Transmethylase, Domain 2"/>
    <property type="match status" value="1"/>
</dbReference>
<dbReference type="InterPro" id="IPR008189">
    <property type="entry name" value="rRNA_ssu_MeTfrase_I"/>
</dbReference>
<evidence type="ECO:0000256" key="2">
    <source>
        <dbReference type="ARBA" id="ARBA00022552"/>
    </source>
</evidence>
<keyword evidence="10" id="KW-1185">Reference proteome</keyword>
<dbReference type="NCBIfam" id="TIGR00096">
    <property type="entry name" value="16S rRNA (cytidine(1402)-2'-O)-methyltransferase"/>
    <property type="match status" value="1"/>
</dbReference>
<protein>
    <recommendedName>
        <fullName evidence="6">Ribosomal RNA small subunit methyltransferase I</fullName>
        <ecNumber evidence="6">2.1.1.198</ecNumber>
    </recommendedName>
    <alternativeName>
        <fullName evidence="6">16S rRNA 2'-O-ribose C1402 methyltransferase</fullName>
    </alternativeName>
    <alternativeName>
        <fullName evidence="6">rRNA (cytidine-2'-O-)-methyltransferase RsmI</fullName>
    </alternativeName>
</protein>
<dbReference type="GO" id="GO:0070677">
    <property type="term" value="F:rRNA (cytosine-2'-O-)-methyltransferase activity"/>
    <property type="evidence" value="ECO:0007669"/>
    <property type="project" value="UniProtKB-UniRule"/>
</dbReference>
<evidence type="ECO:0000256" key="6">
    <source>
        <dbReference type="HAMAP-Rule" id="MF_01877"/>
    </source>
</evidence>
<organism evidence="9 10">
    <name type="scientific">Arthrobacter echini</name>
    <dbReference type="NCBI Taxonomy" id="1529066"/>
    <lineage>
        <taxon>Bacteria</taxon>
        <taxon>Bacillati</taxon>
        <taxon>Actinomycetota</taxon>
        <taxon>Actinomycetes</taxon>
        <taxon>Micrococcales</taxon>
        <taxon>Micrococcaceae</taxon>
        <taxon>Arthrobacter</taxon>
    </lineage>
</organism>